<dbReference type="Proteomes" id="UP000045541">
    <property type="component" value="Unassembled WGS sequence"/>
</dbReference>
<reference evidence="3 5" key="2">
    <citation type="submission" date="2019-07" db="EMBL/GenBank/DDBJ databases">
        <authorList>
            <person name="Mohale T."/>
        </authorList>
    </citation>
    <scope>NUCLEOTIDE SEQUENCE [LARGE SCALE GENOMIC DNA]</scope>
    <source>
        <strain evidence="3 5">NTPn 59</strain>
    </source>
</reference>
<dbReference type="Pfam" id="PF02661">
    <property type="entry name" value="Fic"/>
    <property type="match status" value="1"/>
</dbReference>
<comment type="caution">
    <text evidence="2">The sequence shown here is derived from an EMBL/GenBank/DDBJ whole genome shotgun (WGS) entry which is preliminary data.</text>
</comment>
<proteinExistence type="predicted"/>
<dbReference type="SUPFAM" id="SSF140931">
    <property type="entry name" value="Fic-like"/>
    <property type="match status" value="1"/>
</dbReference>
<dbReference type="EMBL" id="CMWB01000027">
    <property type="protein sequence ID" value="CKJ22685.1"/>
    <property type="molecule type" value="Genomic_DNA"/>
</dbReference>
<evidence type="ECO:0000313" key="4">
    <source>
        <dbReference type="Proteomes" id="UP000045541"/>
    </source>
</evidence>
<organism evidence="2 4">
    <name type="scientific">Streptococcus pneumoniae</name>
    <dbReference type="NCBI Taxonomy" id="1313"/>
    <lineage>
        <taxon>Bacteria</taxon>
        <taxon>Bacillati</taxon>
        <taxon>Bacillota</taxon>
        <taxon>Bacilli</taxon>
        <taxon>Lactobacillales</taxon>
        <taxon>Streptococcaceae</taxon>
        <taxon>Streptococcus</taxon>
    </lineage>
</organism>
<dbReference type="Gene3D" id="1.20.120.1870">
    <property type="entry name" value="Fic/DOC protein, Fido domain"/>
    <property type="match status" value="1"/>
</dbReference>
<dbReference type="PROSITE" id="PS51459">
    <property type="entry name" value="FIDO"/>
    <property type="match status" value="1"/>
</dbReference>
<dbReference type="PANTHER" id="PTHR39426">
    <property type="entry name" value="HOMOLOGY TO DEATH-ON-CURING PROTEIN OF PHAGE P1"/>
    <property type="match status" value="1"/>
</dbReference>
<dbReference type="GO" id="GO:0016301">
    <property type="term" value="F:kinase activity"/>
    <property type="evidence" value="ECO:0007669"/>
    <property type="project" value="InterPro"/>
</dbReference>
<dbReference type="InterPro" id="IPR003812">
    <property type="entry name" value="Fido"/>
</dbReference>
<dbReference type="NCBIfam" id="TIGR01550">
    <property type="entry name" value="DOC_P1"/>
    <property type="match status" value="1"/>
</dbReference>
<name>A0A064BXI4_STREE</name>
<reference evidence="2 4" key="1">
    <citation type="submission" date="2015-03" db="EMBL/GenBank/DDBJ databases">
        <authorList>
            <consortium name="Pathogen Informatics"/>
            <person name="Murphy D."/>
        </authorList>
    </citation>
    <scope>NUCLEOTIDE SEQUENCE [LARGE SCALE GENOMIC DNA]</scope>
    <source>
        <strain evidence="2 4">0310</strain>
    </source>
</reference>
<evidence type="ECO:0000313" key="5">
    <source>
        <dbReference type="Proteomes" id="UP000315060"/>
    </source>
</evidence>
<dbReference type="RefSeq" id="WP_016399250.1">
    <property type="nucleotide sequence ID" value="NZ_LTCM01000103.1"/>
</dbReference>
<evidence type="ECO:0000313" key="2">
    <source>
        <dbReference type="EMBL" id="CKJ22685.1"/>
    </source>
</evidence>
<dbReference type="EMBL" id="VMYC01000304">
    <property type="protein sequence ID" value="TVX65569.1"/>
    <property type="molecule type" value="Genomic_DNA"/>
</dbReference>
<sequence>MTIYLTEKQIEKINSLAIQRYSPNEKIQTVSPSALNMIVNLPEQFVFGKPLYPTIFDKATILFVQLIKKHVFANANKRTAFFVLVKFLQLNGYRFSVTVEEAVKMCVTIAVEALTDEKMTSYSKWVSEHSVREKVKK</sequence>
<gene>
    <name evidence="3" type="ORF">AZJ28_11855</name>
    <name evidence="2" type="ORF">ERS096071_01512</name>
</gene>
<evidence type="ECO:0000313" key="3">
    <source>
        <dbReference type="EMBL" id="TVX65569.1"/>
    </source>
</evidence>
<dbReference type="InterPro" id="IPR036597">
    <property type="entry name" value="Fido-like_dom_sf"/>
</dbReference>
<accession>A0A064BXI4</accession>
<feature type="domain" description="Fido" evidence="1">
    <location>
        <begin position="5"/>
        <end position="128"/>
    </location>
</feature>
<dbReference type="InterPro" id="IPR006440">
    <property type="entry name" value="Doc"/>
</dbReference>
<evidence type="ECO:0000259" key="1">
    <source>
        <dbReference type="PROSITE" id="PS51459"/>
    </source>
</evidence>
<dbReference type="AlphaFoldDB" id="A0A064BXI4"/>
<dbReference type="InterPro" id="IPR053737">
    <property type="entry name" value="Type_II_TA_Toxin"/>
</dbReference>
<protein>
    <submittedName>
        <fullName evidence="2">Prophage maintenance system killer protein</fullName>
    </submittedName>
    <submittedName>
        <fullName evidence="3">Type II toxin-antitoxin system death-on-curing family toxin</fullName>
    </submittedName>
</protein>
<dbReference type="Proteomes" id="UP000315060">
    <property type="component" value="Unassembled WGS sequence"/>
</dbReference>
<dbReference type="PANTHER" id="PTHR39426:SF1">
    <property type="entry name" value="HOMOLOGY TO DEATH-ON-CURING PROTEIN OF PHAGE P1"/>
    <property type="match status" value="1"/>
</dbReference>